<evidence type="ECO:0000313" key="4">
    <source>
        <dbReference type="Proteomes" id="UP000316030"/>
    </source>
</evidence>
<feature type="region of interest" description="Disordered" evidence="1">
    <location>
        <begin position="117"/>
        <end position="136"/>
    </location>
</feature>
<dbReference type="Pfam" id="PF16778">
    <property type="entry name" value="Phage_tail_APC"/>
    <property type="match status" value="1"/>
</dbReference>
<dbReference type="AlphaFoldDB" id="A0A521DQD6"/>
<protein>
    <submittedName>
        <fullName evidence="3">Phage tail assembly chaperone protein</fullName>
    </submittedName>
</protein>
<feature type="compositionally biased region" description="Basic and acidic residues" evidence="1">
    <location>
        <begin position="125"/>
        <end position="136"/>
    </location>
</feature>
<evidence type="ECO:0000313" key="3">
    <source>
        <dbReference type="EMBL" id="SMO73906.1"/>
    </source>
</evidence>
<proteinExistence type="predicted"/>
<organism evidence="3 4">
    <name type="scientific">Thalassovita litoralis</name>
    <dbReference type="NCBI Taxonomy" id="1010611"/>
    <lineage>
        <taxon>Bacteria</taxon>
        <taxon>Pseudomonadati</taxon>
        <taxon>Pseudomonadota</taxon>
        <taxon>Alphaproteobacteria</taxon>
        <taxon>Rhodobacterales</taxon>
        <taxon>Roseobacteraceae</taxon>
        <taxon>Thalassovita</taxon>
    </lineage>
</organism>
<accession>A0A521DQD6</accession>
<keyword evidence="4" id="KW-1185">Reference proteome</keyword>
<dbReference type="Proteomes" id="UP000316030">
    <property type="component" value="Unassembled WGS sequence"/>
</dbReference>
<dbReference type="InterPro" id="IPR031893">
    <property type="entry name" value="Phage_tail_APC"/>
</dbReference>
<sequence length="136" mass="15367">MFYVLVSKDAMTDRTRQFEILEAGSCAGVDRIRRRGVIAIATDHMVDPANFVVRDLAVVPRDAESLNARRLAAAQLHLRQKRDRLLAQSDWTQVPDAPVDRAAWARYRQALRELPQSADPFDPVFPRRPDLKGGST</sequence>
<evidence type="ECO:0000256" key="1">
    <source>
        <dbReference type="SAM" id="MobiDB-lite"/>
    </source>
</evidence>
<feature type="domain" description="Phage tail assembly chaperone-like" evidence="2">
    <location>
        <begin position="78"/>
        <end position="129"/>
    </location>
</feature>
<reference evidence="3 4" key="1">
    <citation type="submission" date="2017-05" db="EMBL/GenBank/DDBJ databases">
        <authorList>
            <person name="Varghese N."/>
            <person name="Submissions S."/>
        </authorList>
    </citation>
    <scope>NUCLEOTIDE SEQUENCE [LARGE SCALE GENOMIC DNA]</scope>
    <source>
        <strain evidence="3 4">DSM 29506</strain>
    </source>
</reference>
<dbReference type="Gene3D" id="6.10.140.1310">
    <property type="match status" value="1"/>
</dbReference>
<dbReference type="EMBL" id="FXTO01000012">
    <property type="protein sequence ID" value="SMO73906.1"/>
    <property type="molecule type" value="Genomic_DNA"/>
</dbReference>
<evidence type="ECO:0000259" key="2">
    <source>
        <dbReference type="Pfam" id="PF16778"/>
    </source>
</evidence>
<gene>
    <name evidence="3" type="ORF">SAMN06265173_11238</name>
</gene>
<dbReference type="RefSeq" id="WP_221930548.1">
    <property type="nucleotide sequence ID" value="NZ_FXTO01000012.1"/>
</dbReference>
<name>A0A521DQD6_9RHOB</name>